<feature type="region of interest" description="Disordered" evidence="4">
    <location>
        <begin position="219"/>
        <end position="268"/>
    </location>
</feature>
<dbReference type="PANTHER" id="PTHR31906">
    <property type="entry name" value="PLASTID-LIPID-ASSOCIATED PROTEIN 4, CHLOROPLASTIC-RELATED"/>
    <property type="match status" value="1"/>
</dbReference>
<evidence type="ECO:0000313" key="6">
    <source>
        <dbReference type="EMBL" id="URD90233.1"/>
    </source>
</evidence>
<sequence length="525" mass="57041">MIFLAPTPANTAQIPNMNCSKESYASTGFASPCVVPEEDDHPKVHASANSHRDHHELLEEEDEDNDEDEEEEEEEEDDANDEELLGDLCKGMKKMSMLNDEPRLPEFTGKHTRFIYNSDDEMVKEEEAMGGAAVSSSYRSGFQVIASPTQAGNRAAEQHEARLPQLWQGPTGVVPIRHHPDGNAVLRPLNLARGCQPHRLLDLRPNALALPPLSSAAASRIRRSSSFSAASVPGEGRDPRISDEWVEKPEPEADPPSAPDPPIDEDEWGIEPGAVASITDEWGEKAEPEVEASSQADTPKDEDEWGREPGGAEYLSGNGTPVPSDDKLEDLKRCLMDSLYGTELGLRASVEDRAGILELINQLEASNPTPAPTEAPELLDGNWILLYTSFSELLPLLAVGVTPLFKIKRISQAVDCKTMEIVNATTLSVPFATLSFGASASFEVRSSSRIQDRSKIDLNPVLEAAANITCSIPGQPPLKGPLPGNRAASCLLTTYLDKDFRISRGDGGFFFVLAKEGSPLLDQLS</sequence>
<dbReference type="InterPro" id="IPR006843">
    <property type="entry name" value="PAP/fibrillin_dom"/>
</dbReference>
<feature type="region of interest" description="Disordered" evidence="4">
    <location>
        <begin position="281"/>
        <end position="326"/>
    </location>
</feature>
<dbReference type="AlphaFoldDB" id="A0A9E7F775"/>
<proteinExistence type="predicted"/>
<evidence type="ECO:0000256" key="1">
    <source>
        <dbReference type="ARBA" id="ARBA00004474"/>
    </source>
</evidence>
<dbReference type="InterPro" id="IPR039633">
    <property type="entry name" value="PAP"/>
</dbReference>
<evidence type="ECO:0000256" key="2">
    <source>
        <dbReference type="ARBA" id="ARBA00022640"/>
    </source>
</evidence>
<comment type="subcellular location">
    <subcellularLocation>
        <location evidence="1">Plastid</location>
    </subcellularLocation>
</comment>
<feature type="compositionally biased region" description="Acidic residues" evidence="4">
    <location>
        <begin position="58"/>
        <end position="83"/>
    </location>
</feature>
<reference evidence="6" key="1">
    <citation type="submission" date="2022-05" db="EMBL/GenBank/DDBJ databases">
        <title>The Musa troglodytarum L. genome provides insights into the mechanism of non-climacteric behaviour and enrichment of carotenoids.</title>
        <authorList>
            <person name="Wang J."/>
        </authorList>
    </citation>
    <scope>NUCLEOTIDE SEQUENCE</scope>
    <source>
        <tissue evidence="6">Leaf</tissue>
    </source>
</reference>
<organism evidence="6 7">
    <name type="scientific">Musa troglodytarum</name>
    <name type="common">fe'i banana</name>
    <dbReference type="NCBI Taxonomy" id="320322"/>
    <lineage>
        <taxon>Eukaryota</taxon>
        <taxon>Viridiplantae</taxon>
        <taxon>Streptophyta</taxon>
        <taxon>Embryophyta</taxon>
        <taxon>Tracheophyta</taxon>
        <taxon>Spermatophyta</taxon>
        <taxon>Magnoliopsida</taxon>
        <taxon>Liliopsida</taxon>
        <taxon>Zingiberales</taxon>
        <taxon>Musaceae</taxon>
        <taxon>Musa</taxon>
    </lineage>
</organism>
<dbReference type="Pfam" id="PF04755">
    <property type="entry name" value="PAP_fibrillin"/>
    <property type="match status" value="1"/>
</dbReference>
<evidence type="ECO:0000256" key="3">
    <source>
        <dbReference type="ARBA" id="ARBA00022946"/>
    </source>
</evidence>
<evidence type="ECO:0000256" key="4">
    <source>
        <dbReference type="SAM" id="MobiDB-lite"/>
    </source>
</evidence>
<feature type="domain" description="Plastid lipid-associated protein/fibrillin conserved" evidence="5">
    <location>
        <begin position="330"/>
        <end position="514"/>
    </location>
</feature>
<accession>A0A9E7F775</accession>
<feature type="compositionally biased region" description="Low complexity" evidence="4">
    <location>
        <begin position="219"/>
        <end position="231"/>
    </location>
</feature>
<evidence type="ECO:0000259" key="5">
    <source>
        <dbReference type="Pfam" id="PF04755"/>
    </source>
</evidence>
<keyword evidence="3" id="KW-0809">Transit peptide</keyword>
<feature type="compositionally biased region" description="Basic and acidic residues" evidence="4">
    <location>
        <begin position="235"/>
        <end position="251"/>
    </location>
</feature>
<keyword evidence="7" id="KW-1185">Reference proteome</keyword>
<gene>
    <name evidence="6" type="ORF">MUK42_27378</name>
</gene>
<dbReference type="GO" id="GO:0009536">
    <property type="term" value="C:plastid"/>
    <property type="evidence" value="ECO:0007669"/>
    <property type="project" value="UniProtKB-SubCell"/>
</dbReference>
<keyword evidence="2" id="KW-0934">Plastid</keyword>
<name>A0A9E7F775_9LILI</name>
<dbReference type="EMBL" id="CP097504">
    <property type="protein sequence ID" value="URD90233.1"/>
    <property type="molecule type" value="Genomic_DNA"/>
</dbReference>
<dbReference type="Proteomes" id="UP001055439">
    <property type="component" value="Chromosome 2"/>
</dbReference>
<dbReference type="OrthoDB" id="498392at2759"/>
<protein>
    <submittedName>
        <fullName evidence="6">Plastid-lipid-associated protein 3</fullName>
    </submittedName>
</protein>
<evidence type="ECO:0000313" key="7">
    <source>
        <dbReference type="Proteomes" id="UP001055439"/>
    </source>
</evidence>
<feature type="region of interest" description="Disordered" evidence="4">
    <location>
        <begin position="24"/>
        <end position="83"/>
    </location>
</feature>